<dbReference type="Pfam" id="PF14281">
    <property type="entry name" value="PDDEXK_4"/>
    <property type="match status" value="1"/>
</dbReference>
<reference evidence="1" key="1">
    <citation type="journal article" date="2014" name="Front. Microbiol.">
        <title>High frequency of phylogenetically diverse reductive dehalogenase-homologous genes in deep subseafloor sedimentary metagenomes.</title>
        <authorList>
            <person name="Kawai M."/>
            <person name="Futagami T."/>
            <person name="Toyoda A."/>
            <person name="Takaki Y."/>
            <person name="Nishi S."/>
            <person name="Hori S."/>
            <person name="Arai W."/>
            <person name="Tsubouchi T."/>
            <person name="Morono Y."/>
            <person name="Uchiyama I."/>
            <person name="Ito T."/>
            <person name="Fujiyama A."/>
            <person name="Inagaki F."/>
            <person name="Takami H."/>
        </authorList>
    </citation>
    <scope>NUCLEOTIDE SEQUENCE</scope>
    <source>
        <strain evidence="1">Expedition CK06-06</strain>
    </source>
</reference>
<comment type="caution">
    <text evidence="1">The sequence shown here is derived from an EMBL/GenBank/DDBJ whole genome shotgun (WGS) entry which is preliminary data.</text>
</comment>
<proteinExistence type="predicted"/>
<accession>X1RU76</accession>
<dbReference type="InterPro" id="IPR029470">
    <property type="entry name" value="PDDEXK_4"/>
</dbReference>
<organism evidence="1">
    <name type="scientific">marine sediment metagenome</name>
    <dbReference type="NCBI Taxonomy" id="412755"/>
    <lineage>
        <taxon>unclassified sequences</taxon>
        <taxon>metagenomes</taxon>
        <taxon>ecological metagenomes</taxon>
    </lineage>
</organism>
<dbReference type="EMBL" id="BARW01007068">
    <property type="protein sequence ID" value="GAI84322.1"/>
    <property type="molecule type" value="Genomic_DNA"/>
</dbReference>
<evidence type="ECO:0000313" key="1">
    <source>
        <dbReference type="EMBL" id="GAI84322.1"/>
    </source>
</evidence>
<protein>
    <submittedName>
        <fullName evidence="1">Uncharacterized protein</fullName>
    </submittedName>
</protein>
<name>X1RU76_9ZZZZ</name>
<sequence length="229" mass="26733">MTKDLKRMINLIETFNTQRSARTRRRIQSIRDFIAIYQELRETLSSKGIAPFNVFNILNIGNDEVRHSSFLAWLLDAKANHYQSNLFFNAFLQSCKIDLPLDRLTGYVVRPEFTGVESIIDILVYCKNEFIVFIENKIDSEEGTEQLAREFRDMRRLGSRLRIPHERQFAVFLTPDGREPVTGDPTCWQTLSYQLLGTLFGQLVPQITSDKVRFTLEDWLEVISNFGRE</sequence>
<gene>
    <name evidence="1" type="ORF">S12H4_14800</name>
</gene>
<dbReference type="AlphaFoldDB" id="X1RU76"/>